<keyword evidence="2" id="KW-1185">Reference proteome</keyword>
<dbReference type="Pfam" id="PF07712">
    <property type="entry name" value="SURNod19"/>
    <property type="match status" value="2"/>
</dbReference>
<comment type="caution">
    <text evidence="1">The sequence shown here is derived from an EMBL/GenBank/DDBJ whole genome shotgun (WGS) entry which is preliminary data.</text>
</comment>
<dbReference type="InterPro" id="IPR011692">
    <property type="entry name" value="Stress_up-reg_Nod19"/>
</dbReference>
<dbReference type="PANTHER" id="PTHR33390:SF4">
    <property type="entry name" value="STRESS UP-REGULATED NOD 19-RELATED"/>
    <property type="match status" value="1"/>
</dbReference>
<evidence type="ECO:0000313" key="1">
    <source>
        <dbReference type="EMBL" id="KAI5426444.1"/>
    </source>
</evidence>
<dbReference type="PANTHER" id="PTHR33390">
    <property type="entry name" value="STRESS UP-REGULATED NOD 19 PROTEIN"/>
    <property type="match status" value="1"/>
</dbReference>
<gene>
    <name evidence="1" type="ORF">KIW84_032027</name>
</gene>
<dbReference type="Proteomes" id="UP001058974">
    <property type="component" value="Chromosome 3"/>
</dbReference>
<proteinExistence type="predicted"/>
<organism evidence="1 2">
    <name type="scientific">Pisum sativum</name>
    <name type="common">Garden pea</name>
    <name type="synonym">Lathyrus oleraceus</name>
    <dbReference type="NCBI Taxonomy" id="3888"/>
    <lineage>
        <taxon>Eukaryota</taxon>
        <taxon>Viridiplantae</taxon>
        <taxon>Streptophyta</taxon>
        <taxon>Embryophyta</taxon>
        <taxon>Tracheophyta</taxon>
        <taxon>Spermatophyta</taxon>
        <taxon>Magnoliopsida</taxon>
        <taxon>eudicotyledons</taxon>
        <taxon>Gunneridae</taxon>
        <taxon>Pentapetalae</taxon>
        <taxon>rosids</taxon>
        <taxon>fabids</taxon>
        <taxon>Fabales</taxon>
        <taxon>Fabaceae</taxon>
        <taxon>Papilionoideae</taxon>
        <taxon>50 kb inversion clade</taxon>
        <taxon>NPAAA clade</taxon>
        <taxon>Hologalegina</taxon>
        <taxon>IRL clade</taxon>
        <taxon>Fabeae</taxon>
        <taxon>Lathyrus</taxon>
    </lineage>
</organism>
<protein>
    <submittedName>
        <fullName evidence="1">Uncharacterized protein</fullName>
    </submittedName>
</protein>
<reference evidence="1 2" key="1">
    <citation type="journal article" date="2022" name="Nat. Genet.">
        <title>Improved pea reference genome and pan-genome highlight genomic features and evolutionary characteristics.</title>
        <authorList>
            <person name="Yang T."/>
            <person name="Liu R."/>
            <person name="Luo Y."/>
            <person name="Hu S."/>
            <person name="Wang D."/>
            <person name="Wang C."/>
            <person name="Pandey M.K."/>
            <person name="Ge S."/>
            <person name="Xu Q."/>
            <person name="Li N."/>
            <person name="Li G."/>
            <person name="Huang Y."/>
            <person name="Saxena R.K."/>
            <person name="Ji Y."/>
            <person name="Li M."/>
            <person name="Yan X."/>
            <person name="He Y."/>
            <person name="Liu Y."/>
            <person name="Wang X."/>
            <person name="Xiang C."/>
            <person name="Varshney R.K."/>
            <person name="Ding H."/>
            <person name="Gao S."/>
            <person name="Zong X."/>
        </authorList>
    </citation>
    <scope>NUCLEOTIDE SEQUENCE [LARGE SCALE GENOMIC DNA]</scope>
    <source>
        <strain evidence="1 2">cv. Zhongwan 6</strain>
    </source>
</reference>
<dbReference type="EMBL" id="JAMSHJ010000003">
    <property type="protein sequence ID" value="KAI5426444.1"/>
    <property type="molecule type" value="Genomic_DNA"/>
</dbReference>
<dbReference type="Gramene" id="Psat03G0202700-T1">
    <property type="protein sequence ID" value="KAI5426444.1"/>
    <property type="gene ID" value="KIW84_032027"/>
</dbReference>
<accession>A0A9D5B1P3</accession>
<sequence length="256" mass="28429">MFEIGPGKVAAKTFFDVEFPKGHVGIKSFDAELVDEEGNSVPLYEAYLHHWFAIKYHAKDWNMLKIVPKNPLEGAIYVRNEGTCNSYILPAYWGLGGESRGTKSNIPDPYAVEQGNPSYVPIGYEEKWLLNLMSEFTIPPNNGKKHSHPHIEKANIPIEKGGYLIYGTSHMHTGVINATLYGQDGRILYTSKPTYGDGKEPGNEKGYVVGMSGSYPKPGSIKIKDGETLTVETRYKSGFLTGAMGHMYIYLADRLA</sequence>
<name>A0A9D5B1P3_PEA</name>
<evidence type="ECO:0000313" key="2">
    <source>
        <dbReference type="Proteomes" id="UP001058974"/>
    </source>
</evidence>
<dbReference type="AlphaFoldDB" id="A0A9D5B1P3"/>